<dbReference type="SUPFAM" id="SSF56281">
    <property type="entry name" value="Metallo-hydrolase/oxidoreductase"/>
    <property type="match status" value="1"/>
</dbReference>
<proteinExistence type="predicted"/>
<organism evidence="1 2">
    <name type="scientific">Marinilactibacillus psychrotolerans</name>
    <dbReference type="NCBI Taxonomy" id="191770"/>
    <lineage>
        <taxon>Bacteria</taxon>
        <taxon>Bacillati</taxon>
        <taxon>Bacillota</taxon>
        <taxon>Bacilli</taxon>
        <taxon>Lactobacillales</taxon>
        <taxon>Carnobacteriaceae</taxon>
        <taxon>Marinilactibacillus</taxon>
    </lineage>
</organism>
<sequence length="250" mass="29056">MATPIYEPLNTLKKVADNIWIADGEIIKMRVAGVGIPFPTRMTIVKLNDTDLWCHSPIKPDEQLLEEINTLGEVKHLISPNKIHYAYIEDWKKLYPHAIAWSSPGVEKRAQSQNITVKFDRALENKSPAEWSNDIDQLIFRGSRVIEEVVFFHNPSKTLILTDLIENFELERAPNMLWRSAYKLAGIADPDGKTPIDMRLTFLGQKEKARQCYLRMLKWKPEKVILAHGRWYDKNGTRELERAFKWLEKS</sequence>
<dbReference type="RefSeq" id="WP_407142332.1">
    <property type="nucleotide sequence ID" value="NZ_JBGQQI010000070.1"/>
</dbReference>
<dbReference type="InterPro" id="IPR036866">
    <property type="entry name" value="RibonucZ/Hydroxyglut_hydro"/>
</dbReference>
<dbReference type="Pfam" id="PF14234">
    <property type="entry name" value="DUF4336"/>
    <property type="match status" value="1"/>
</dbReference>
<dbReference type="InterPro" id="IPR025638">
    <property type="entry name" value="DUF4336"/>
</dbReference>
<gene>
    <name evidence="1" type="ORF">ACEN37_12335</name>
</gene>
<dbReference type="PANTHER" id="PTHR33835">
    <property type="entry name" value="YALI0C07656P"/>
    <property type="match status" value="1"/>
</dbReference>
<protein>
    <submittedName>
        <fullName evidence="1">DUF4336 domain-containing protein</fullName>
    </submittedName>
</protein>
<evidence type="ECO:0000313" key="2">
    <source>
        <dbReference type="Proteomes" id="UP001625374"/>
    </source>
</evidence>
<dbReference type="PANTHER" id="PTHR33835:SF1">
    <property type="entry name" value="METALLO-BETA-LACTAMASE DOMAIN-CONTAINING PROTEIN"/>
    <property type="match status" value="1"/>
</dbReference>
<comment type="caution">
    <text evidence="1">The sequence shown here is derived from an EMBL/GenBank/DDBJ whole genome shotgun (WGS) entry which is preliminary data.</text>
</comment>
<dbReference type="EMBL" id="JBGQQK010000068">
    <property type="protein sequence ID" value="MFL2104021.1"/>
    <property type="molecule type" value="Genomic_DNA"/>
</dbReference>
<name>A0ABW8UM91_9LACT</name>
<evidence type="ECO:0000313" key="1">
    <source>
        <dbReference type="EMBL" id="MFL2104021.1"/>
    </source>
</evidence>
<dbReference type="Proteomes" id="UP001625374">
    <property type="component" value="Unassembled WGS sequence"/>
</dbReference>
<keyword evidence="2" id="KW-1185">Reference proteome</keyword>
<accession>A0ABW8UM91</accession>
<reference evidence="1 2" key="1">
    <citation type="submission" date="2024-08" db="EMBL/GenBank/DDBJ databases">
        <authorList>
            <person name="Arias E."/>
        </authorList>
    </citation>
    <scope>NUCLEOTIDE SEQUENCE [LARGE SCALE GENOMIC DNA]</scope>
    <source>
        <strain evidence="1 2">FAM 24106</strain>
    </source>
</reference>